<feature type="transmembrane region" description="Helical" evidence="1">
    <location>
        <begin position="373"/>
        <end position="390"/>
    </location>
</feature>
<evidence type="ECO:0000256" key="1">
    <source>
        <dbReference type="SAM" id="Phobius"/>
    </source>
</evidence>
<dbReference type="AlphaFoldDB" id="A0A813XA48"/>
<feature type="transmembrane region" description="Helical" evidence="1">
    <location>
        <begin position="39"/>
        <end position="58"/>
    </location>
</feature>
<feature type="transmembrane region" description="Helical" evidence="1">
    <location>
        <begin position="156"/>
        <end position="175"/>
    </location>
</feature>
<feature type="transmembrane region" description="Helical" evidence="1">
    <location>
        <begin position="284"/>
        <end position="303"/>
    </location>
</feature>
<dbReference type="Gene3D" id="1.20.120.1760">
    <property type="match status" value="1"/>
</dbReference>
<proteinExistence type="predicted"/>
<evidence type="ECO:0000313" key="4">
    <source>
        <dbReference type="Proteomes" id="UP000663854"/>
    </source>
</evidence>
<keyword evidence="1" id="KW-0472">Membrane</keyword>
<gene>
    <name evidence="3" type="ORF">JXQ802_LOCUS9974</name>
    <name evidence="2" type="ORF">PYM288_LOCUS8140</name>
</gene>
<keyword evidence="1" id="KW-1133">Transmembrane helix</keyword>
<dbReference type="Proteomes" id="UP000663854">
    <property type="component" value="Unassembled WGS sequence"/>
</dbReference>
<feature type="transmembrane region" description="Helical" evidence="1">
    <location>
        <begin position="195"/>
        <end position="214"/>
    </location>
</feature>
<organism evidence="2 4">
    <name type="scientific">Rotaria sordida</name>
    <dbReference type="NCBI Taxonomy" id="392033"/>
    <lineage>
        <taxon>Eukaryota</taxon>
        <taxon>Metazoa</taxon>
        <taxon>Spiralia</taxon>
        <taxon>Gnathifera</taxon>
        <taxon>Rotifera</taxon>
        <taxon>Eurotatoria</taxon>
        <taxon>Bdelloidea</taxon>
        <taxon>Philodinida</taxon>
        <taxon>Philodinidae</taxon>
        <taxon>Rotaria</taxon>
    </lineage>
</organism>
<keyword evidence="1" id="KW-0812">Transmembrane</keyword>
<dbReference type="InterPro" id="IPR043130">
    <property type="entry name" value="CDP-OH_PTrfase_TM_dom"/>
</dbReference>
<keyword evidence="5" id="KW-1185">Reference proteome</keyword>
<comment type="caution">
    <text evidence="2">The sequence shown here is derived from an EMBL/GenBank/DDBJ whole genome shotgun (WGS) entry which is preliminary data.</text>
</comment>
<evidence type="ECO:0000313" key="5">
    <source>
        <dbReference type="Proteomes" id="UP000663870"/>
    </source>
</evidence>
<name>A0A813XA48_9BILA</name>
<dbReference type="Proteomes" id="UP000663870">
    <property type="component" value="Unassembled WGS sequence"/>
</dbReference>
<feature type="transmembrane region" description="Helical" evidence="1">
    <location>
        <begin position="338"/>
        <end position="361"/>
    </location>
</feature>
<feature type="transmembrane region" description="Helical" evidence="1">
    <location>
        <begin position="120"/>
        <end position="144"/>
    </location>
</feature>
<accession>A0A813XA48</accession>
<dbReference type="EMBL" id="CAJNOL010000187">
    <property type="protein sequence ID" value="CAF0917887.1"/>
    <property type="molecule type" value="Genomic_DNA"/>
</dbReference>
<sequence length="403" mass="47334">MMVVDVRKLNNGIGPARPVYQHGHFCVRAFHRLISYPSYTLFLLFIIYLLIMDIILYFKIRSRKLLDFNLSDTILNQKIIHTIDIFDLLSIKKIMIEPIIHYVRSPLAESLETKLYFTYYFPFISANVISYFHCFLSLISIKFISNESLFRRQIGVIIFQFRTFLDCFDGVIYRAHTNDKRFKSYYGNFGYYVDAISDIIGGICLIIGCLLYFFKQRSFHTKLSIRTHSNKYSNSSVSNEGNNETDLIILNIDDDDIEAQTYSHIHSSSKTTNMSSNLFETKQTIFITLVLFSLRYSLSAIFWNRNVHAYEDLLDSQVDLSQQKSLQLSILHSPLTILIFYLWRYLCALSIQDYLSFAIFIDRTWEFIQKTSTIYWCTLLLTIFLTELHINQIRSLFTVLATK</sequence>
<evidence type="ECO:0000313" key="3">
    <source>
        <dbReference type="EMBL" id="CAF0917887.1"/>
    </source>
</evidence>
<dbReference type="EMBL" id="CAJNOH010000106">
    <property type="protein sequence ID" value="CAF0872951.1"/>
    <property type="molecule type" value="Genomic_DNA"/>
</dbReference>
<evidence type="ECO:0000313" key="2">
    <source>
        <dbReference type="EMBL" id="CAF0872951.1"/>
    </source>
</evidence>
<protein>
    <submittedName>
        <fullName evidence="2">Uncharacterized protein</fullName>
    </submittedName>
</protein>
<reference evidence="2" key="1">
    <citation type="submission" date="2021-02" db="EMBL/GenBank/DDBJ databases">
        <authorList>
            <person name="Nowell W R."/>
        </authorList>
    </citation>
    <scope>NUCLEOTIDE SEQUENCE</scope>
</reference>